<dbReference type="PANTHER" id="PTHR10835">
    <property type="entry name" value="SQUALENE MONOOXYGENASE"/>
    <property type="match status" value="1"/>
</dbReference>
<evidence type="ECO:0000256" key="12">
    <source>
        <dbReference type="RuleBase" id="RU367121"/>
    </source>
</evidence>
<evidence type="ECO:0000256" key="3">
    <source>
        <dbReference type="ARBA" id="ARBA00005018"/>
    </source>
</evidence>
<evidence type="ECO:0000256" key="6">
    <source>
        <dbReference type="ARBA" id="ARBA00022630"/>
    </source>
</evidence>
<feature type="transmembrane region" description="Helical" evidence="12">
    <location>
        <begin position="333"/>
        <end position="352"/>
    </location>
</feature>
<dbReference type="Gene3D" id="3.50.50.60">
    <property type="entry name" value="FAD/NAD(P)-binding domain"/>
    <property type="match status" value="1"/>
</dbReference>
<evidence type="ECO:0000259" key="13">
    <source>
        <dbReference type="Pfam" id="PF01266"/>
    </source>
</evidence>
<dbReference type="HOGENOM" id="CLU_026390_1_0_1"/>
<dbReference type="SUPFAM" id="SSF51905">
    <property type="entry name" value="FAD/NAD(P)-binding domain"/>
    <property type="match status" value="1"/>
</dbReference>
<proteinExistence type="inferred from homology"/>
<evidence type="ECO:0000256" key="10">
    <source>
        <dbReference type="ARBA" id="ARBA00023002"/>
    </source>
</evidence>
<dbReference type="PRINTS" id="PR00420">
    <property type="entry name" value="RNGMNOXGNASE"/>
</dbReference>
<dbReference type="GO" id="GO:0005783">
    <property type="term" value="C:endoplasmic reticulum"/>
    <property type="evidence" value="ECO:0000318"/>
    <property type="project" value="GO_Central"/>
</dbReference>
<dbReference type="GO" id="GO:0004506">
    <property type="term" value="F:squalene monooxygenase activity"/>
    <property type="evidence" value="ECO:0000318"/>
    <property type="project" value="GO_Central"/>
</dbReference>
<comment type="cofactor">
    <cofactor evidence="1 12">
        <name>FAD</name>
        <dbReference type="ChEBI" id="CHEBI:57692"/>
    </cofactor>
</comment>
<evidence type="ECO:0000256" key="2">
    <source>
        <dbReference type="ARBA" id="ARBA00004141"/>
    </source>
</evidence>
<comment type="subcellular location">
    <subcellularLocation>
        <location evidence="2 12">Membrane</location>
        <topology evidence="2 12">Multi-pass membrane protein</topology>
    </subcellularLocation>
</comment>
<dbReference type="InterPro" id="IPR040125">
    <property type="entry name" value="Squalene_monox"/>
</dbReference>
<dbReference type="EnsemblPlants" id="PGSC0003DMT400013082">
    <property type="protein sequence ID" value="PGSC0003DMT400013082"/>
    <property type="gene ID" value="PGSC0003DMG400005105"/>
</dbReference>
<evidence type="ECO:0000256" key="1">
    <source>
        <dbReference type="ARBA" id="ARBA00001974"/>
    </source>
</evidence>
<dbReference type="PaxDb" id="4113-PGSC0003DMT400013082"/>
<dbReference type="PANTHER" id="PTHR10835:SF32">
    <property type="entry name" value="SQUALENE MONOOXYGENASE"/>
    <property type="match status" value="1"/>
</dbReference>
<reference evidence="15" key="2">
    <citation type="submission" date="2015-06" db="UniProtKB">
        <authorList>
            <consortium name="EnsemblPlants"/>
        </authorList>
    </citation>
    <scope>IDENTIFICATION</scope>
    <source>
        <strain evidence="15">DM1-3 516 R44</strain>
    </source>
</reference>
<evidence type="ECO:0000313" key="15">
    <source>
        <dbReference type="EnsemblPlants" id="PGSC0003DMT400013082"/>
    </source>
</evidence>
<evidence type="ECO:0000256" key="9">
    <source>
        <dbReference type="ARBA" id="ARBA00022989"/>
    </source>
</evidence>
<keyword evidence="9 12" id="KW-1133">Transmembrane helix</keyword>
<dbReference type="GO" id="GO:0050660">
    <property type="term" value="F:flavin adenine dinucleotide binding"/>
    <property type="evidence" value="ECO:0007669"/>
    <property type="project" value="UniProtKB-UniRule"/>
</dbReference>
<dbReference type="EC" id="1.14.14.17" evidence="5 12"/>
<evidence type="ECO:0000256" key="8">
    <source>
        <dbReference type="ARBA" id="ARBA00022827"/>
    </source>
</evidence>
<feature type="transmembrane region" description="Helical" evidence="12">
    <location>
        <begin position="307"/>
        <end position="326"/>
    </location>
</feature>
<dbReference type="OMA" id="LPHENHS"/>
<keyword evidence="7 12" id="KW-0812">Transmembrane</keyword>
<keyword evidence="10 12" id="KW-0560">Oxidoreductase</keyword>
<accession>M1A297</accession>
<keyword evidence="11 12" id="KW-0472">Membrane</keyword>
<dbReference type="Gramene" id="PGSC0003DMT400013082">
    <property type="protein sequence ID" value="PGSC0003DMT400013082"/>
    <property type="gene ID" value="PGSC0003DMG400005105"/>
</dbReference>
<comment type="similarity">
    <text evidence="4 12">Belongs to the squalene monooxygenase family.</text>
</comment>
<keyword evidence="8 12" id="KW-0274">FAD</keyword>
<evidence type="ECO:0000256" key="4">
    <source>
        <dbReference type="ARBA" id="ARBA00008802"/>
    </source>
</evidence>
<dbReference type="Pfam" id="PF01266">
    <property type="entry name" value="DAO"/>
    <property type="match status" value="1"/>
</dbReference>
<dbReference type="InterPro" id="IPR036188">
    <property type="entry name" value="FAD/NAD-bd_sf"/>
</dbReference>
<protein>
    <recommendedName>
        <fullName evidence="5 12">Squalene monooxygenase</fullName>
        <ecNumber evidence="5 12">1.14.14.17</ecNumber>
    </recommendedName>
</protein>
<dbReference type="Pfam" id="PF08491">
    <property type="entry name" value="SE"/>
    <property type="match status" value="2"/>
</dbReference>
<comment type="function">
    <text evidence="12">Catalyzes the stereospecific oxidation of squalene to (S)-2,3-epoxysqualene, and is considered to be a rate-limiting enzyme in steroid biosynthesis.</text>
</comment>
<evidence type="ECO:0000256" key="5">
    <source>
        <dbReference type="ARBA" id="ARBA00012312"/>
    </source>
</evidence>
<feature type="domain" description="Squalene epoxidase" evidence="14">
    <location>
        <begin position="252"/>
        <end position="333"/>
    </location>
</feature>
<dbReference type="InterPro" id="IPR006076">
    <property type="entry name" value="FAD-dep_OxRdtase"/>
</dbReference>
<keyword evidence="6 12" id="KW-0285">Flavoprotein</keyword>
<dbReference type="Proteomes" id="UP000011115">
    <property type="component" value="Unassembled WGS sequence"/>
</dbReference>
<reference evidence="16" key="1">
    <citation type="journal article" date="2011" name="Nature">
        <title>Genome sequence and analysis of the tuber crop potato.</title>
        <authorList>
            <consortium name="The Potato Genome Sequencing Consortium"/>
        </authorList>
    </citation>
    <scope>NUCLEOTIDE SEQUENCE [LARGE SCALE GENOMIC DNA]</scope>
    <source>
        <strain evidence="16">cv. DM1-3 516 R44</strain>
    </source>
</reference>
<dbReference type="InParanoid" id="M1A297"/>
<dbReference type="InterPro" id="IPR013698">
    <property type="entry name" value="Squalene_epoxidase"/>
</dbReference>
<feature type="domain" description="FAD dependent oxidoreductase" evidence="13">
    <location>
        <begin position="2"/>
        <end position="32"/>
    </location>
</feature>
<evidence type="ECO:0000259" key="14">
    <source>
        <dbReference type="Pfam" id="PF08491"/>
    </source>
</evidence>
<organism evidence="15 16">
    <name type="scientific">Solanum tuberosum</name>
    <name type="common">Potato</name>
    <dbReference type="NCBI Taxonomy" id="4113"/>
    <lineage>
        <taxon>Eukaryota</taxon>
        <taxon>Viridiplantae</taxon>
        <taxon>Streptophyta</taxon>
        <taxon>Embryophyta</taxon>
        <taxon>Tracheophyta</taxon>
        <taxon>Spermatophyta</taxon>
        <taxon>Magnoliopsida</taxon>
        <taxon>eudicotyledons</taxon>
        <taxon>Gunneridae</taxon>
        <taxon>Pentapetalae</taxon>
        <taxon>asterids</taxon>
        <taxon>lamiids</taxon>
        <taxon>Solanales</taxon>
        <taxon>Solanaceae</taxon>
        <taxon>Solanoideae</taxon>
        <taxon>Solaneae</taxon>
        <taxon>Solanum</taxon>
    </lineage>
</organism>
<name>M1A297_SOLTU</name>
<evidence type="ECO:0000313" key="16">
    <source>
        <dbReference type="Proteomes" id="UP000011115"/>
    </source>
</evidence>
<comment type="pathway">
    <text evidence="3">Terpene metabolism; lanosterol biosynthesis; lanosterol from farnesyl diphosphate: step 2/3.</text>
</comment>
<dbReference type="GO" id="GO:0016020">
    <property type="term" value="C:membrane"/>
    <property type="evidence" value="ECO:0007669"/>
    <property type="project" value="UniProtKB-SubCell"/>
</dbReference>
<sequence>MDVIIVGAGVAGSALACTLAKDGRRVHVIERDLSEPDRMVGELLQPGGYLKLLHLGLQDCLKDIDAQRVVGQTLYNEEGKHIMLSYPLEKFHADADVSARCFHNGRFIQKMRQKLATFPNVRVEEGTVTCLIEEKGSVKGVKGVKYKTKEGELSAYAPLTIVCDGSFSNLRRSLCNSKVNISSSFVGLILKNCQLPHENHSVLIMSDTSPMSIYPISSTEIRCMILIPAQTLPSMANGDLVNYLNTVVAPQPLASTINIVADVLYQLVLSDPARKEIREACYDYISLGGIFKNGLAAMVAGLNPNPISLALHLIAIGLYAAARLLLPFPTPKALCRLTKLLYVAIGMILPIIKAEGIRQMFFPATFLAYYTIY</sequence>
<dbReference type="AlphaFoldDB" id="M1A297"/>
<dbReference type="eggNOG" id="KOG1298">
    <property type="taxonomic scope" value="Eukaryota"/>
</dbReference>
<keyword evidence="16" id="KW-1185">Reference proteome</keyword>
<dbReference type="GO" id="GO:0016126">
    <property type="term" value="P:sterol biosynthetic process"/>
    <property type="evidence" value="ECO:0000318"/>
    <property type="project" value="GO_Central"/>
</dbReference>
<feature type="domain" description="Squalene epoxidase" evidence="14">
    <location>
        <begin position="157"/>
        <end position="251"/>
    </location>
</feature>
<comment type="catalytic activity">
    <reaction evidence="12">
        <text>squalene + reduced [NADPH--hemoprotein reductase] + O2 = (S)-2,3-epoxysqualene + oxidized [NADPH--hemoprotein reductase] + H2O + H(+)</text>
        <dbReference type="Rhea" id="RHEA:25282"/>
        <dbReference type="Rhea" id="RHEA-COMP:11964"/>
        <dbReference type="Rhea" id="RHEA-COMP:11965"/>
        <dbReference type="ChEBI" id="CHEBI:15377"/>
        <dbReference type="ChEBI" id="CHEBI:15378"/>
        <dbReference type="ChEBI" id="CHEBI:15379"/>
        <dbReference type="ChEBI" id="CHEBI:15440"/>
        <dbReference type="ChEBI" id="CHEBI:15441"/>
        <dbReference type="ChEBI" id="CHEBI:57618"/>
        <dbReference type="ChEBI" id="CHEBI:58210"/>
        <dbReference type="EC" id="1.14.14.17"/>
    </reaction>
</comment>
<dbReference type="UniPathway" id="UPA00767">
    <property type="reaction ID" value="UER00752"/>
</dbReference>
<evidence type="ECO:0000256" key="11">
    <source>
        <dbReference type="ARBA" id="ARBA00023136"/>
    </source>
</evidence>
<evidence type="ECO:0000256" key="7">
    <source>
        <dbReference type="ARBA" id="ARBA00022692"/>
    </source>
</evidence>
<dbReference type="STRING" id="4113.M1A297"/>